<evidence type="ECO:0000256" key="2">
    <source>
        <dbReference type="SAM" id="Phobius"/>
    </source>
</evidence>
<feature type="transmembrane region" description="Helical" evidence="2">
    <location>
        <begin position="418"/>
        <end position="439"/>
    </location>
</feature>
<feature type="transmembrane region" description="Helical" evidence="2">
    <location>
        <begin position="451"/>
        <end position="473"/>
    </location>
</feature>
<dbReference type="EMBL" id="KL197743">
    <property type="protein sequence ID" value="KDQ51954.1"/>
    <property type="molecule type" value="Genomic_DNA"/>
</dbReference>
<gene>
    <name evidence="4" type="ORF">JAAARDRAFT_40575</name>
</gene>
<accession>A0A067PB49</accession>
<feature type="chain" id="PRO_5001643021" evidence="3">
    <location>
        <begin position="22"/>
        <end position="531"/>
    </location>
</feature>
<protein>
    <submittedName>
        <fullName evidence="4">Uncharacterized protein</fullName>
    </submittedName>
</protein>
<organism evidence="4 5">
    <name type="scientific">Jaapia argillacea MUCL 33604</name>
    <dbReference type="NCBI Taxonomy" id="933084"/>
    <lineage>
        <taxon>Eukaryota</taxon>
        <taxon>Fungi</taxon>
        <taxon>Dikarya</taxon>
        <taxon>Basidiomycota</taxon>
        <taxon>Agaricomycotina</taxon>
        <taxon>Agaricomycetes</taxon>
        <taxon>Agaricomycetidae</taxon>
        <taxon>Jaapiales</taxon>
        <taxon>Jaapiaceae</taxon>
        <taxon>Jaapia</taxon>
    </lineage>
</organism>
<sequence length="531" mass="58281">MVATIFHLALLTTLLVTAVTALPISRSVVCLPTTWHDIVVFFVANFLAHAATIPTAPGAKWYDSAAWTILSLLLPFAGLGKSLGLIMRHFMVGNSDLEKALARDGLAIVVRSDDWEPASDPEEVYIELPNGFHELDESPTILPSANIFIDHPVTLTKIATERVQIHGGVLLPKGYHLAFPDVNGIIPEIFPFDSRLNKTAPLARSQSWLKMAISIAQLGYSSATVYQTRGGQLDQYGYAAFGFSVFPFAFMSLANLICIGLVGEYPSMYVLRTRIMEEAEERGGSFNGAVGSCREKKRPGVGQRRVHEPAEDGRWRRFTRARLSMEVTGLESDEMQSKEEDEISQERLGLLKASRDGSQKILVVTTDKVTRRFVYQPGGGLTTHVLAVSSCANQGRIPDGGHVDDLSNTRRWTILGSLLLAILASLVVPYIVIFIFSGFKPGKSTFAQRAWMMAWTSSSQLSLVSFGIITMAFPHFSLSTWREAVYSSDDDRTFVLGLVIPSLFLLPIPAIGGFITVGQMLKEFGTCSLTP</sequence>
<feature type="signal peptide" evidence="3">
    <location>
        <begin position="1"/>
        <end position="21"/>
    </location>
</feature>
<dbReference type="Proteomes" id="UP000027265">
    <property type="component" value="Unassembled WGS sequence"/>
</dbReference>
<keyword evidence="5" id="KW-1185">Reference proteome</keyword>
<feature type="transmembrane region" description="Helical" evidence="2">
    <location>
        <begin position="208"/>
        <end position="226"/>
    </location>
</feature>
<feature type="region of interest" description="Disordered" evidence="1">
    <location>
        <begin position="287"/>
        <end position="309"/>
    </location>
</feature>
<reference evidence="5" key="1">
    <citation type="journal article" date="2014" name="Proc. Natl. Acad. Sci. U.S.A.">
        <title>Extensive sampling of basidiomycete genomes demonstrates inadequacy of the white-rot/brown-rot paradigm for wood decay fungi.</title>
        <authorList>
            <person name="Riley R."/>
            <person name="Salamov A.A."/>
            <person name="Brown D.W."/>
            <person name="Nagy L.G."/>
            <person name="Floudas D."/>
            <person name="Held B.W."/>
            <person name="Levasseur A."/>
            <person name="Lombard V."/>
            <person name="Morin E."/>
            <person name="Otillar R."/>
            <person name="Lindquist E.A."/>
            <person name="Sun H."/>
            <person name="LaButti K.M."/>
            <person name="Schmutz J."/>
            <person name="Jabbour D."/>
            <person name="Luo H."/>
            <person name="Baker S.E."/>
            <person name="Pisabarro A.G."/>
            <person name="Walton J.D."/>
            <person name="Blanchette R.A."/>
            <person name="Henrissat B."/>
            <person name="Martin F."/>
            <person name="Cullen D."/>
            <person name="Hibbett D.S."/>
            <person name="Grigoriev I.V."/>
        </authorList>
    </citation>
    <scope>NUCLEOTIDE SEQUENCE [LARGE SCALE GENOMIC DNA]</scope>
    <source>
        <strain evidence="5">MUCL 33604</strain>
    </source>
</reference>
<keyword evidence="2" id="KW-0812">Transmembrane</keyword>
<feature type="transmembrane region" description="Helical" evidence="2">
    <location>
        <begin position="238"/>
        <end position="262"/>
    </location>
</feature>
<name>A0A067PB49_9AGAM</name>
<keyword evidence="2" id="KW-1133">Transmembrane helix</keyword>
<evidence type="ECO:0000313" key="5">
    <source>
        <dbReference type="Proteomes" id="UP000027265"/>
    </source>
</evidence>
<dbReference type="OrthoDB" id="3253026at2759"/>
<dbReference type="HOGENOM" id="CLU_020135_1_0_1"/>
<keyword evidence="3" id="KW-0732">Signal</keyword>
<evidence type="ECO:0000256" key="1">
    <source>
        <dbReference type="SAM" id="MobiDB-lite"/>
    </source>
</evidence>
<proteinExistence type="predicted"/>
<dbReference type="InParanoid" id="A0A067PB49"/>
<evidence type="ECO:0000256" key="3">
    <source>
        <dbReference type="SAM" id="SignalP"/>
    </source>
</evidence>
<feature type="transmembrane region" description="Helical" evidence="2">
    <location>
        <begin position="494"/>
        <end position="515"/>
    </location>
</feature>
<evidence type="ECO:0000313" key="4">
    <source>
        <dbReference type="EMBL" id="KDQ51954.1"/>
    </source>
</evidence>
<keyword evidence="2" id="KW-0472">Membrane</keyword>
<feature type="transmembrane region" description="Helical" evidence="2">
    <location>
        <begin position="65"/>
        <end position="86"/>
    </location>
</feature>
<dbReference type="AlphaFoldDB" id="A0A067PB49"/>